<comment type="caution">
    <text evidence="2">The sequence shown here is derived from an EMBL/GenBank/DDBJ whole genome shotgun (WGS) entry which is preliminary data.</text>
</comment>
<reference evidence="2 3" key="1">
    <citation type="submission" date="2020-02" db="EMBL/GenBank/DDBJ databases">
        <authorList>
            <person name="Kim H.M."/>
            <person name="Jeon C.O."/>
        </authorList>
    </citation>
    <scope>NUCLEOTIDE SEQUENCE [LARGE SCALE GENOMIC DNA]</scope>
    <source>
        <strain evidence="2 3">PeD5</strain>
    </source>
</reference>
<dbReference type="RefSeq" id="WP_164694872.1">
    <property type="nucleotide sequence ID" value="NZ_JAAIKB010000004.1"/>
</dbReference>
<dbReference type="AlphaFoldDB" id="A0A6M1LLV0"/>
<dbReference type="Pfam" id="PF07791">
    <property type="entry name" value="Imm11"/>
    <property type="match status" value="1"/>
</dbReference>
<proteinExistence type="predicted"/>
<organism evidence="2 3">
    <name type="scientific">Falsiroseomonas algicola</name>
    <dbReference type="NCBI Taxonomy" id="2716930"/>
    <lineage>
        <taxon>Bacteria</taxon>
        <taxon>Pseudomonadati</taxon>
        <taxon>Pseudomonadota</taxon>
        <taxon>Alphaproteobacteria</taxon>
        <taxon>Acetobacterales</taxon>
        <taxon>Roseomonadaceae</taxon>
        <taxon>Falsiroseomonas</taxon>
    </lineage>
</organism>
<sequence>MSIAKDAYEELCRARDALDAGPDEGEERGELFRRYLKTRITQYNRAESVRPVIDPVPAMNRRFFVMQRRVTSQVVFAPGEASPAYDAGDGRGWEPMRSRPAPRLMLGPGLSFRRMTTVLDCPCYYGTHILPRSLLDIWLRFDAAALDVLPIHLEGRRKQPAPQDYFYVDIIRRLPAFDLDAMGVFLFRQPKPYANSVEIFPTPRAFALRDDLPVDGVHLFRDANWRETYFVSTQLHQACLDAGFTDLPLAAPEAPER</sequence>
<gene>
    <name evidence="2" type="ORF">G3576_13275</name>
</gene>
<dbReference type="Proteomes" id="UP000475385">
    <property type="component" value="Unassembled WGS sequence"/>
</dbReference>
<feature type="domain" description="Immunity MXAN-0049 protein" evidence="1">
    <location>
        <begin position="110"/>
        <end position="246"/>
    </location>
</feature>
<evidence type="ECO:0000313" key="3">
    <source>
        <dbReference type="Proteomes" id="UP000475385"/>
    </source>
</evidence>
<protein>
    <recommendedName>
        <fullName evidence="1">Immunity MXAN-0049 protein domain-containing protein</fullName>
    </recommendedName>
</protein>
<evidence type="ECO:0000313" key="2">
    <source>
        <dbReference type="EMBL" id="NGM20989.1"/>
    </source>
</evidence>
<dbReference type="InterPro" id="IPR012433">
    <property type="entry name" value="Imm11"/>
</dbReference>
<accession>A0A6M1LLV0</accession>
<reference evidence="2 3" key="2">
    <citation type="submission" date="2020-03" db="EMBL/GenBank/DDBJ databases">
        <title>Roseomonas stagni sp. nov., isolated from pond water in Japan.</title>
        <authorList>
            <person name="Furuhata K."/>
            <person name="Miyamoto H."/>
            <person name="Goto K."/>
        </authorList>
    </citation>
    <scope>NUCLEOTIDE SEQUENCE [LARGE SCALE GENOMIC DNA]</scope>
    <source>
        <strain evidence="2 3">PeD5</strain>
    </source>
</reference>
<keyword evidence="3" id="KW-1185">Reference proteome</keyword>
<evidence type="ECO:0000259" key="1">
    <source>
        <dbReference type="Pfam" id="PF07791"/>
    </source>
</evidence>
<dbReference type="EMBL" id="JAAIKB010000004">
    <property type="protein sequence ID" value="NGM20989.1"/>
    <property type="molecule type" value="Genomic_DNA"/>
</dbReference>
<name>A0A6M1LLV0_9PROT</name>